<proteinExistence type="predicted"/>
<evidence type="ECO:0000313" key="2">
    <source>
        <dbReference type="EMBL" id="KAH0754458.1"/>
    </source>
</evidence>
<evidence type="ECO:0000256" key="1">
    <source>
        <dbReference type="SAM" id="MobiDB-lite"/>
    </source>
</evidence>
<protein>
    <submittedName>
        <fullName evidence="2">Uncharacterized protein</fullName>
    </submittedName>
</protein>
<comment type="caution">
    <text evidence="2">The sequence shown here is derived from an EMBL/GenBank/DDBJ whole genome shotgun (WGS) entry which is preliminary data.</text>
</comment>
<gene>
    <name evidence="2" type="ORF">KY290_024728</name>
</gene>
<dbReference type="Proteomes" id="UP000826656">
    <property type="component" value="Unassembled WGS sequence"/>
</dbReference>
<dbReference type="EMBL" id="JAIVGD010000018">
    <property type="protein sequence ID" value="KAH0754458.1"/>
    <property type="molecule type" value="Genomic_DNA"/>
</dbReference>
<accession>A0ABQ7URL3</accession>
<name>A0ABQ7URL3_SOLTU</name>
<sequence>MPLLTATNPASGDPAKSARLQPFGHHAPISPSPLFQQLQRAAEHTSSSLYKASIMATKRTLRKQEKINLISIN</sequence>
<evidence type="ECO:0000313" key="3">
    <source>
        <dbReference type="Proteomes" id="UP000826656"/>
    </source>
</evidence>
<feature type="compositionally biased region" description="Polar residues" evidence="1">
    <location>
        <begin position="1"/>
        <end position="10"/>
    </location>
</feature>
<keyword evidence="3" id="KW-1185">Reference proteome</keyword>
<reference evidence="2 3" key="1">
    <citation type="journal article" date="2021" name="bioRxiv">
        <title>Chromosome-scale and haplotype-resolved genome assembly of a tetraploid potato cultivar.</title>
        <authorList>
            <person name="Sun H."/>
            <person name="Jiao W.-B."/>
            <person name="Krause K."/>
            <person name="Campoy J.A."/>
            <person name="Goel M."/>
            <person name="Folz-Donahue K."/>
            <person name="Kukat C."/>
            <person name="Huettel B."/>
            <person name="Schneeberger K."/>
        </authorList>
    </citation>
    <scope>NUCLEOTIDE SEQUENCE [LARGE SCALE GENOMIC DNA]</scope>
    <source>
        <strain evidence="2">SolTubOtavaFocal</strain>
        <tissue evidence="2">Leaves</tissue>
    </source>
</reference>
<feature type="region of interest" description="Disordered" evidence="1">
    <location>
        <begin position="1"/>
        <end position="30"/>
    </location>
</feature>
<organism evidence="2 3">
    <name type="scientific">Solanum tuberosum</name>
    <name type="common">Potato</name>
    <dbReference type="NCBI Taxonomy" id="4113"/>
    <lineage>
        <taxon>Eukaryota</taxon>
        <taxon>Viridiplantae</taxon>
        <taxon>Streptophyta</taxon>
        <taxon>Embryophyta</taxon>
        <taxon>Tracheophyta</taxon>
        <taxon>Spermatophyta</taxon>
        <taxon>Magnoliopsida</taxon>
        <taxon>eudicotyledons</taxon>
        <taxon>Gunneridae</taxon>
        <taxon>Pentapetalae</taxon>
        <taxon>asterids</taxon>
        <taxon>lamiids</taxon>
        <taxon>Solanales</taxon>
        <taxon>Solanaceae</taxon>
        <taxon>Solanoideae</taxon>
        <taxon>Solaneae</taxon>
        <taxon>Solanum</taxon>
    </lineage>
</organism>